<comment type="caution">
    <text evidence="3">The sequence shown here is derived from an EMBL/GenBank/DDBJ whole genome shotgun (WGS) entry which is preliminary data.</text>
</comment>
<dbReference type="InterPro" id="IPR005269">
    <property type="entry name" value="LOG"/>
</dbReference>
<evidence type="ECO:0000256" key="2">
    <source>
        <dbReference type="SAM" id="MobiDB-lite"/>
    </source>
</evidence>
<dbReference type="PANTHER" id="PTHR43393:SF2">
    <property type="entry name" value="CYTOKININ RIBOSIDE 5'-MONOPHOSPHATE PHOSPHORIBOHYDROLASE"/>
    <property type="match status" value="1"/>
</dbReference>
<comment type="catalytic activity">
    <reaction evidence="1">
        <text>N(6)-(dimethylallyl)adenosine 5'-phosphate + H2O = N(6)-dimethylallyladenine + D-ribose 5-phosphate</text>
        <dbReference type="Rhea" id="RHEA:48560"/>
        <dbReference type="ChEBI" id="CHEBI:15377"/>
        <dbReference type="ChEBI" id="CHEBI:17660"/>
        <dbReference type="ChEBI" id="CHEBI:57526"/>
        <dbReference type="ChEBI" id="CHEBI:78346"/>
        <dbReference type="EC" id="3.2.2.n1"/>
    </reaction>
</comment>
<dbReference type="Proteomes" id="UP000287519">
    <property type="component" value="Unassembled WGS sequence"/>
</dbReference>
<dbReference type="RefSeq" id="WP_124392210.1">
    <property type="nucleotide sequence ID" value="NZ_BHYM01000032.1"/>
</dbReference>
<evidence type="ECO:0000256" key="1">
    <source>
        <dbReference type="RuleBase" id="RU363015"/>
    </source>
</evidence>
<comment type="similarity">
    <text evidence="1">Belongs to the LOG family.</text>
</comment>
<dbReference type="AlphaFoldDB" id="A0A402C8I2"/>
<dbReference type="OrthoDB" id="9801098at2"/>
<dbReference type="Pfam" id="PF03641">
    <property type="entry name" value="Lysine_decarbox"/>
    <property type="match status" value="1"/>
</dbReference>
<dbReference type="InterPro" id="IPR052341">
    <property type="entry name" value="LOG_family_nucleotidases"/>
</dbReference>
<feature type="compositionally biased region" description="Basic residues" evidence="2">
    <location>
        <begin position="8"/>
        <end position="19"/>
    </location>
</feature>
<dbReference type="NCBIfam" id="TIGR00730">
    <property type="entry name" value="Rossman fold protein, TIGR00730 family"/>
    <property type="match status" value="1"/>
</dbReference>
<dbReference type="GO" id="GO:0102682">
    <property type="term" value="F:cytokinin riboside 5'-monophosphate phosphoribohydrolase activity"/>
    <property type="evidence" value="ECO:0007669"/>
    <property type="project" value="RHEA"/>
</dbReference>
<gene>
    <name evidence="3" type="ORF">Rhow_003470</name>
</gene>
<dbReference type="EMBL" id="BHYM01000032">
    <property type="protein sequence ID" value="GCE39827.1"/>
    <property type="molecule type" value="Genomic_DNA"/>
</dbReference>
<name>A0A402C8I2_RHOWR</name>
<evidence type="ECO:0000313" key="3">
    <source>
        <dbReference type="EMBL" id="GCE39827.1"/>
    </source>
</evidence>
<organism evidence="3 4">
    <name type="scientific">Rhodococcus wratislaviensis</name>
    <name type="common">Tsukamurella wratislaviensis</name>
    <dbReference type="NCBI Taxonomy" id="44752"/>
    <lineage>
        <taxon>Bacteria</taxon>
        <taxon>Bacillati</taxon>
        <taxon>Actinomycetota</taxon>
        <taxon>Actinomycetes</taxon>
        <taxon>Mycobacteriales</taxon>
        <taxon>Nocardiaceae</taxon>
        <taxon>Rhodococcus</taxon>
    </lineage>
</organism>
<feature type="region of interest" description="Disordered" evidence="2">
    <location>
        <begin position="1"/>
        <end position="29"/>
    </location>
</feature>
<dbReference type="PANTHER" id="PTHR43393">
    <property type="entry name" value="CYTOKININ RIBOSIDE 5'-MONOPHOSPHATE PHOSPHORIBOHYDROLASE"/>
    <property type="match status" value="1"/>
</dbReference>
<proteinExistence type="inferred from homology"/>
<keyword evidence="1" id="KW-0203">Cytokinin biosynthesis</keyword>
<keyword evidence="1" id="KW-0378">Hydrolase</keyword>
<dbReference type="GO" id="GO:0005829">
    <property type="term" value="C:cytosol"/>
    <property type="evidence" value="ECO:0007669"/>
    <property type="project" value="TreeGrafter"/>
</dbReference>
<protein>
    <recommendedName>
        <fullName evidence="1">Cytokinin riboside 5'-monophosphate phosphoribohydrolase</fullName>
        <ecNumber evidence="1">3.2.2.n1</ecNumber>
    </recommendedName>
</protein>
<reference evidence="3 4" key="1">
    <citation type="submission" date="2018-11" db="EMBL/GenBank/DDBJ databases">
        <title>Microbial catabolism of amino acid.</title>
        <authorList>
            <person name="Hibi M."/>
            <person name="Ogawa J."/>
        </authorList>
    </citation>
    <scope>NUCLEOTIDE SEQUENCE [LARGE SCALE GENOMIC DNA]</scope>
    <source>
        <strain evidence="3 4">C31-06</strain>
    </source>
</reference>
<dbReference type="EC" id="3.2.2.n1" evidence="1"/>
<evidence type="ECO:0000313" key="4">
    <source>
        <dbReference type="Proteomes" id="UP000287519"/>
    </source>
</evidence>
<dbReference type="GO" id="GO:0009691">
    <property type="term" value="P:cytokinin biosynthetic process"/>
    <property type="evidence" value="ECO:0007669"/>
    <property type="project" value="UniProtKB-UniRule"/>
</dbReference>
<dbReference type="FunFam" id="3.40.50.450:FF:000011">
    <property type="entry name" value="TIGR00730 family Rossman fold protein"/>
    <property type="match status" value="1"/>
</dbReference>
<sequence length="266" mass="29220">MAPEKNTHGRKSSSVKHRGPVQLRRARKDDTTTLDERLLDERGSTDWVHTDPWRVLRIQSEFIEGFGALAEVPRAVTVFGSARTPDGHPEYEAGRALGASLAEAGYAVMTGGGPGVMEAANRGASESGGYSIGLGIELPFEEGLNEWVDLGINFRYFFARKTMFVKYSQAFICLPGGFGTLDELFEALTLVQTRKVTRFPIVLFGSEYWSGLVEWLRGTLQHGGKISEGDVNLLHVTDSVEEAVQIVVRSQQGVDEAALLGTEDQW</sequence>
<comment type="catalytic activity">
    <reaction evidence="1">
        <text>9-ribosyl-trans-zeatin 5'-phosphate + H2O = trans-zeatin + D-ribose 5-phosphate</text>
        <dbReference type="Rhea" id="RHEA:48564"/>
        <dbReference type="ChEBI" id="CHEBI:15377"/>
        <dbReference type="ChEBI" id="CHEBI:16522"/>
        <dbReference type="ChEBI" id="CHEBI:78346"/>
        <dbReference type="ChEBI" id="CHEBI:87947"/>
        <dbReference type="EC" id="3.2.2.n1"/>
    </reaction>
</comment>
<accession>A0A402C8I2</accession>
<dbReference type="SUPFAM" id="SSF102405">
    <property type="entry name" value="MCP/YpsA-like"/>
    <property type="match status" value="1"/>
</dbReference>
<dbReference type="InterPro" id="IPR031100">
    <property type="entry name" value="LOG_fam"/>
</dbReference>
<keyword evidence="4" id="KW-1185">Reference proteome</keyword>
<dbReference type="Gene3D" id="3.40.50.450">
    <property type="match status" value="1"/>
</dbReference>